<evidence type="ECO:0000256" key="1">
    <source>
        <dbReference type="ARBA" id="ARBA00000707"/>
    </source>
</evidence>
<dbReference type="Gene3D" id="3.90.70.10">
    <property type="entry name" value="Cysteine proteinases"/>
    <property type="match status" value="1"/>
</dbReference>
<keyword evidence="7" id="KW-0788">Thiol protease</keyword>
<evidence type="ECO:0000256" key="5">
    <source>
        <dbReference type="ARBA" id="ARBA00022786"/>
    </source>
</evidence>
<accession>A0A1Q3BT43</accession>
<protein>
    <recommendedName>
        <fullName evidence="3">ubiquitinyl hydrolase 1</fullName>
        <ecNumber evidence="3">3.4.19.12</ecNumber>
    </recommendedName>
</protein>
<reference evidence="10" key="1">
    <citation type="submission" date="2016-04" db="EMBL/GenBank/DDBJ databases">
        <title>Cephalotus genome sequencing.</title>
        <authorList>
            <person name="Fukushima K."/>
            <person name="Hasebe M."/>
            <person name="Fang X."/>
        </authorList>
    </citation>
    <scope>NUCLEOTIDE SEQUENCE [LARGE SCALE GENOMIC DNA]</scope>
    <source>
        <strain evidence="10">cv. St1</strain>
    </source>
</reference>
<keyword evidence="5" id="KW-0833">Ubl conjugation pathway</keyword>
<dbReference type="GO" id="GO:0005829">
    <property type="term" value="C:cytosol"/>
    <property type="evidence" value="ECO:0007669"/>
    <property type="project" value="TreeGrafter"/>
</dbReference>
<evidence type="ECO:0000313" key="10">
    <source>
        <dbReference type="Proteomes" id="UP000187406"/>
    </source>
</evidence>
<keyword evidence="6" id="KW-0378">Hydrolase</keyword>
<dbReference type="GO" id="GO:0005634">
    <property type="term" value="C:nucleus"/>
    <property type="evidence" value="ECO:0007669"/>
    <property type="project" value="TreeGrafter"/>
</dbReference>
<dbReference type="EMBL" id="BDDD01000877">
    <property type="protein sequence ID" value="GAV71130.1"/>
    <property type="molecule type" value="Genomic_DNA"/>
</dbReference>
<sequence length="229" mass="26242">MKFNDSKVLSDRKPHQAINLAKAFFLCHTSSTLIFPSCQYVSIRSKPCYGFSLGITKERSLIGAFSFYTKTKEISDVSCDGCGLKVVAKKRVLLEEGAPFLIIQLNRFFSPEDRIKGCITFPLSLDLAPYYSSSKGMHYELYGFIVHAGEYASSWHYYNVIFESSSWYKLNNEDFDPVDEQEVLKQEAYTLFYRRHTIDMNAMPSYSDTSLGENSEEERLIPLGMIHHP</sequence>
<dbReference type="GO" id="GO:0006508">
    <property type="term" value="P:proteolysis"/>
    <property type="evidence" value="ECO:0007669"/>
    <property type="project" value="UniProtKB-KW"/>
</dbReference>
<dbReference type="PANTHER" id="PTHR24006:SF758">
    <property type="entry name" value="UBIQUITIN CARBOXYL-TERMINAL HYDROLASE 36"/>
    <property type="match status" value="1"/>
</dbReference>
<dbReference type="InterPro" id="IPR038765">
    <property type="entry name" value="Papain-like_cys_pep_sf"/>
</dbReference>
<dbReference type="STRING" id="3775.A0A1Q3BT43"/>
<dbReference type="InterPro" id="IPR050164">
    <property type="entry name" value="Peptidase_C19"/>
</dbReference>
<evidence type="ECO:0000256" key="4">
    <source>
        <dbReference type="ARBA" id="ARBA00022670"/>
    </source>
</evidence>
<name>A0A1Q3BT43_CEPFO</name>
<evidence type="ECO:0000256" key="7">
    <source>
        <dbReference type="ARBA" id="ARBA00022807"/>
    </source>
</evidence>
<organism evidence="9 10">
    <name type="scientific">Cephalotus follicularis</name>
    <name type="common">Albany pitcher plant</name>
    <dbReference type="NCBI Taxonomy" id="3775"/>
    <lineage>
        <taxon>Eukaryota</taxon>
        <taxon>Viridiplantae</taxon>
        <taxon>Streptophyta</taxon>
        <taxon>Embryophyta</taxon>
        <taxon>Tracheophyta</taxon>
        <taxon>Spermatophyta</taxon>
        <taxon>Magnoliopsida</taxon>
        <taxon>eudicotyledons</taxon>
        <taxon>Gunneridae</taxon>
        <taxon>Pentapetalae</taxon>
        <taxon>rosids</taxon>
        <taxon>fabids</taxon>
        <taxon>Oxalidales</taxon>
        <taxon>Cephalotaceae</taxon>
        <taxon>Cephalotus</taxon>
    </lineage>
</organism>
<keyword evidence="4" id="KW-0645">Protease</keyword>
<comment type="catalytic activity">
    <reaction evidence="1">
        <text>Thiol-dependent hydrolysis of ester, thioester, amide, peptide and isopeptide bonds formed by the C-terminal Gly of ubiquitin (a 76-residue protein attached to proteins as an intracellular targeting signal).</text>
        <dbReference type="EC" id="3.4.19.12"/>
    </reaction>
</comment>
<dbReference type="Pfam" id="PF00443">
    <property type="entry name" value="UCH"/>
    <property type="match status" value="1"/>
</dbReference>
<comment type="caution">
    <text evidence="9">The sequence shown here is derived from an EMBL/GenBank/DDBJ whole genome shotgun (WGS) entry which is preliminary data.</text>
</comment>
<dbReference type="PANTHER" id="PTHR24006">
    <property type="entry name" value="UBIQUITIN CARBOXYL-TERMINAL HYDROLASE"/>
    <property type="match status" value="1"/>
</dbReference>
<evidence type="ECO:0000256" key="3">
    <source>
        <dbReference type="ARBA" id="ARBA00012759"/>
    </source>
</evidence>
<dbReference type="AlphaFoldDB" id="A0A1Q3BT43"/>
<dbReference type="PROSITE" id="PS50235">
    <property type="entry name" value="USP_3"/>
    <property type="match status" value="1"/>
</dbReference>
<evidence type="ECO:0000313" key="9">
    <source>
        <dbReference type="EMBL" id="GAV71130.1"/>
    </source>
</evidence>
<dbReference type="GO" id="GO:0016579">
    <property type="term" value="P:protein deubiquitination"/>
    <property type="evidence" value="ECO:0007669"/>
    <property type="project" value="InterPro"/>
</dbReference>
<dbReference type="InParanoid" id="A0A1Q3BT43"/>
<dbReference type="EC" id="3.4.19.12" evidence="3"/>
<gene>
    <name evidence="9" type="ORF">CFOL_v3_14624</name>
</gene>
<comment type="similarity">
    <text evidence="2">Belongs to the peptidase C19 family.</text>
</comment>
<evidence type="ECO:0000259" key="8">
    <source>
        <dbReference type="PROSITE" id="PS50235"/>
    </source>
</evidence>
<keyword evidence="10" id="KW-1185">Reference proteome</keyword>
<dbReference type="Proteomes" id="UP000187406">
    <property type="component" value="Unassembled WGS sequence"/>
</dbReference>
<dbReference type="OrthoDB" id="2020758at2759"/>
<dbReference type="SUPFAM" id="SSF54001">
    <property type="entry name" value="Cysteine proteinases"/>
    <property type="match status" value="1"/>
</dbReference>
<dbReference type="GO" id="GO:0004843">
    <property type="term" value="F:cysteine-type deubiquitinase activity"/>
    <property type="evidence" value="ECO:0007669"/>
    <property type="project" value="UniProtKB-EC"/>
</dbReference>
<feature type="domain" description="USP" evidence="8">
    <location>
        <begin position="1"/>
        <end position="196"/>
    </location>
</feature>
<evidence type="ECO:0000256" key="6">
    <source>
        <dbReference type="ARBA" id="ARBA00022801"/>
    </source>
</evidence>
<dbReference type="InterPro" id="IPR028889">
    <property type="entry name" value="USP"/>
</dbReference>
<evidence type="ECO:0000256" key="2">
    <source>
        <dbReference type="ARBA" id="ARBA00009085"/>
    </source>
</evidence>
<dbReference type="InterPro" id="IPR001394">
    <property type="entry name" value="Peptidase_C19_UCH"/>
</dbReference>
<proteinExistence type="inferred from homology"/>